<comment type="caution">
    <text evidence="1">The sequence shown here is derived from an EMBL/GenBank/DDBJ whole genome shotgun (WGS) entry which is preliminary data.</text>
</comment>
<dbReference type="RefSeq" id="WP_006805076.1">
    <property type="nucleotide sequence ID" value="NZ_GG700633.1"/>
</dbReference>
<evidence type="ECO:0000313" key="1">
    <source>
        <dbReference type="EMBL" id="EEX74320.1"/>
    </source>
</evidence>
<proteinExistence type="predicted"/>
<dbReference type="AlphaFoldDB" id="C9MYW8"/>
<name>C9MYW8_9FUSO</name>
<dbReference type="EMBL" id="ACVB02000011">
    <property type="protein sequence ID" value="EEX74320.1"/>
    <property type="molecule type" value="Genomic_DNA"/>
</dbReference>
<organism evidence="1 2">
    <name type="scientific">Leptotrichia hofstadii F0254</name>
    <dbReference type="NCBI Taxonomy" id="634994"/>
    <lineage>
        <taxon>Bacteria</taxon>
        <taxon>Fusobacteriati</taxon>
        <taxon>Fusobacteriota</taxon>
        <taxon>Fusobacteriia</taxon>
        <taxon>Fusobacteriales</taxon>
        <taxon>Leptotrichiaceae</taxon>
        <taxon>Leptotrichia</taxon>
    </lineage>
</organism>
<gene>
    <name evidence="1" type="ORF">GCWU000323_01759</name>
</gene>
<dbReference type="HOGENOM" id="CLU_3253514_0_0_0"/>
<evidence type="ECO:0000313" key="2">
    <source>
        <dbReference type="Proteomes" id="UP000006233"/>
    </source>
</evidence>
<accession>C9MYW8</accession>
<protein>
    <submittedName>
        <fullName evidence="1">Uncharacterized protein</fullName>
    </submittedName>
</protein>
<sequence>MAKRHEALYSMPMNSAAVNMRTSGCRGEYGKLRQGKALTGKD</sequence>
<reference evidence="1 2" key="1">
    <citation type="submission" date="2009-09" db="EMBL/GenBank/DDBJ databases">
        <authorList>
            <person name="Weinstock G."/>
            <person name="Sodergren E."/>
            <person name="Clifton S."/>
            <person name="Fulton L."/>
            <person name="Fulton B."/>
            <person name="Courtney L."/>
            <person name="Fronick C."/>
            <person name="Harrison M."/>
            <person name="Strong C."/>
            <person name="Farmer C."/>
            <person name="Delahaunty K."/>
            <person name="Markovic C."/>
            <person name="Hall O."/>
            <person name="Minx P."/>
            <person name="Tomlinson C."/>
            <person name="Mitreva M."/>
            <person name="Nelson J."/>
            <person name="Hou S."/>
            <person name="Wollam A."/>
            <person name="Pepin K.H."/>
            <person name="Johnson M."/>
            <person name="Bhonagiri V."/>
            <person name="Nash W.E."/>
            <person name="Warren W."/>
            <person name="Chinwalla A."/>
            <person name="Mardis E.R."/>
            <person name="Wilson R.K."/>
        </authorList>
    </citation>
    <scope>NUCLEOTIDE SEQUENCE [LARGE SCALE GENOMIC DNA]</scope>
    <source>
        <strain evidence="1 2">F0254</strain>
    </source>
</reference>
<dbReference type="Proteomes" id="UP000006233">
    <property type="component" value="Unassembled WGS sequence"/>
</dbReference>